<evidence type="ECO:0000256" key="3">
    <source>
        <dbReference type="ARBA" id="ARBA00022577"/>
    </source>
</evidence>
<dbReference type="PROSITE" id="PS51473">
    <property type="entry name" value="GNK2"/>
    <property type="match status" value="1"/>
</dbReference>
<organism evidence="16 18">
    <name type="scientific">Punica granatum</name>
    <name type="common">Pomegranate</name>
    <dbReference type="NCBI Taxonomy" id="22663"/>
    <lineage>
        <taxon>Eukaryota</taxon>
        <taxon>Viridiplantae</taxon>
        <taxon>Streptophyta</taxon>
        <taxon>Embryophyta</taxon>
        <taxon>Tracheophyta</taxon>
        <taxon>Spermatophyta</taxon>
        <taxon>Magnoliopsida</taxon>
        <taxon>eudicotyledons</taxon>
        <taxon>Gunneridae</taxon>
        <taxon>Pentapetalae</taxon>
        <taxon>rosids</taxon>
        <taxon>malvids</taxon>
        <taxon>Myrtales</taxon>
        <taxon>Lythraceae</taxon>
        <taxon>Punica</taxon>
    </lineage>
</organism>
<dbReference type="GO" id="GO:0005886">
    <property type="term" value="C:plasma membrane"/>
    <property type="evidence" value="ECO:0007669"/>
    <property type="project" value="UniProtKB-SubCell"/>
</dbReference>
<evidence type="ECO:0000256" key="7">
    <source>
        <dbReference type="ARBA" id="ARBA00022737"/>
    </source>
</evidence>
<dbReference type="GO" id="GO:0042742">
    <property type="term" value="P:defense response to bacterium"/>
    <property type="evidence" value="ECO:0007669"/>
    <property type="project" value="UniProtKB-KW"/>
</dbReference>
<keyword evidence="5" id="KW-0732">Signal</keyword>
<keyword evidence="9" id="KW-0965">Cell junction</keyword>
<keyword evidence="7" id="KW-0677">Repeat</keyword>
<keyword evidence="8" id="KW-0611">Plant defense</keyword>
<evidence type="ECO:0000256" key="4">
    <source>
        <dbReference type="ARBA" id="ARBA00022581"/>
    </source>
</evidence>
<dbReference type="AlphaFoldDB" id="A0A218WYX7"/>
<keyword evidence="11" id="KW-0465">Mannose-binding</keyword>
<dbReference type="Proteomes" id="UP000233551">
    <property type="component" value="Unassembled WGS sequence"/>
</dbReference>
<dbReference type="InterPro" id="IPR051378">
    <property type="entry name" value="Cell2Cell_Antifungal"/>
</dbReference>
<dbReference type="Proteomes" id="UP000197138">
    <property type="component" value="Unassembled WGS sequence"/>
</dbReference>
<sequence>MISMRCNTKLYASGDPFAYSLAYVLNDMVTVTPNHQGYNYYTSSPYPSSVVYGHAACYQGLFYSDCVTCVMSARDQVLNVCPMRIGAEVVRNDCKMRYEWYPFIDN</sequence>
<evidence type="ECO:0000256" key="13">
    <source>
        <dbReference type="ARBA" id="ARBA00024184"/>
    </source>
</evidence>
<dbReference type="EMBL" id="PGOL01000211">
    <property type="protein sequence ID" value="PKI74321.1"/>
    <property type="molecule type" value="Genomic_DNA"/>
</dbReference>
<dbReference type="GO" id="GO:0050832">
    <property type="term" value="P:defense response to fungus"/>
    <property type="evidence" value="ECO:0007669"/>
    <property type="project" value="UniProtKB-KW"/>
</dbReference>
<keyword evidence="6" id="KW-0430">Lectin</keyword>
<evidence type="ECO:0000256" key="2">
    <source>
        <dbReference type="ARBA" id="ARBA00022529"/>
    </source>
</evidence>
<evidence type="ECO:0000256" key="1">
    <source>
        <dbReference type="ARBA" id="ARBA00004251"/>
    </source>
</evidence>
<name>A0A218WYX7_PUNGR</name>
<reference evidence="18" key="1">
    <citation type="journal article" date="2017" name="Plant J.">
        <title>The pomegranate (Punica granatum L.) genome and the genomics of punicalagin biosynthesis.</title>
        <authorList>
            <person name="Qin G."/>
            <person name="Xu C."/>
            <person name="Ming R."/>
            <person name="Tang H."/>
            <person name="Guyot R."/>
            <person name="Kramer E.M."/>
            <person name="Hu Y."/>
            <person name="Yi X."/>
            <person name="Qi Y."/>
            <person name="Xu X."/>
            <person name="Gao Z."/>
            <person name="Pan H."/>
            <person name="Jian J."/>
            <person name="Tian Y."/>
            <person name="Yue Z."/>
            <person name="Xu Y."/>
        </authorList>
    </citation>
    <scope>NUCLEOTIDE SEQUENCE [LARGE SCALE GENOMIC DNA]</scope>
    <source>
        <strain evidence="18">cv. Dabenzi</strain>
    </source>
</reference>
<dbReference type="Pfam" id="PF01657">
    <property type="entry name" value="Stress-antifung"/>
    <property type="match status" value="1"/>
</dbReference>
<evidence type="ECO:0000256" key="6">
    <source>
        <dbReference type="ARBA" id="ARBA00022734"/>
    </source>
</evidence>
<dbReference type="GO" id="GO:0009506">
    <property type="term" value="C:plasmodesma"/>
    <property type="evidence" value="ECO:0007669"/>
    <property type="project" value="UniProtKB-SubCell"/>
</dbReference>
<gene>
    <name evidence="16" type="ORF">CDL15_Pgr018483</name>
    <name evidence="17" type="ORF">CRG98_005297</name>
</gene>
<evidence type="ECO:0000256" key="12">
    <source>
        <dbReference type="ARBA" id="ARBA00023157"/>
    </source>
</evidence>
<dbReference type="GO" id="GO:0005537">
    <property type="term" value="F:D-mannose binding"/>
    <property type="evidence" value="ECO:0007669"/>
    <property type="project" value="UniProtKB-KW"/>
</dbReference>
<comment type="caution">
    <text evidence="16">The sequence shown here is derived from an EMBL/GenBank/DDBJ whole genome shotgun (WGS) entry which is preliminary data.</text>
</comment>
<keyword evidence="3" id="KW-0295">Fungicide</keyword>
<evidence type="ECO:0000313" key="18">
    <source>
        <dbReference type="Proteomes" id="UP000197138"/>
    </source>
</evidence>
<dbReference type="PANTHER" id="PTHR32080:SF54">
    <property type="entry name" value="GNK2-HOMOLOGOUS DOMAIN-CONTAINING PROTEIN"/>
    <property type="match status" value="1"/>
</dbReference>
<keyword evidence="10" id="KW-0044">Antibiotic</keyword>
<dbReference type="InterPro" id="IPR002902">
    <property type="entry name" value="GNK2"/>
</dbReference>
<dbReference type="GO" id="GO:0031640">
    <property type="term" value="P:killing of cells of another organism"/>
    <property type="evidence" value="ECO:0007669"/>
    <property type="project" value="UniProtKB-KW"/>
</dbReference>
<protein>
    <recommendedName>
        <fullName evidence="15">Gnk2-homologous domain-containing protein</fullName>
    </recommendedName>
</protein>
<evidence type="ECO:0000256" key="11">
    <source>
        <dbReference type="ARBA" id="ARBA00023035"/>
    </source>
</evidence>
<dbReference type="PANTHER" id="PTHR32080">
    <property type="entry name" value="ANTIFUNGAL PROTEIN GINKBILOBIN-2-LIKE"/>
    <property type="match status" value="1"/>
</dbReference>
<evidence type="ECO:0000313" key="19">
    <source>
        <dbReference type="Proteomes" id="UP000233551"/>
    </source>
</evidence>
<evidence type="ECO:0000256" key="14">
    <source>
        <dbReference type="ARBA" id="ARBA00038393"/>
    </source>
</evidence>
<keyword evidence="19" id="KW-1185">Reference proteome</keyword>
<proteinExistence type="inferred from homology"/>
<evidence type="ECO:0000313" key="16">
    <source>
        <dbReference type="EMBL" id="OWM77914.1"/>
    </source>
</evidence>
<evidence type="ECO:0000313" key="17">
    <source>
        <dbReference type="EMBL" id="PKI74321.1"/>
    </source>
</evidence>
<dbReference type="InterPro" id="IPR038408">
    <property type="entry name" value="GNK2_sf"/>
</dbReference>
<dbReference type="EMBL" id="MTKT01002507">
    <property type="protein sequence ID" value="OWM77914.1"/>
    <property type="molecule type" value="Genomic_DNA"/>
</dbReference>
<dbReference type="CDD" id="cd23509">
    <property type="entry name" value="Gnk2-like"/>
    <property type="match status" value="1"/>
</dbReference>
<dbReference type="STRING" id="22663.A0A218WYX7"/>
<keyword evidence="2" id="KW-0929">Antimicrobial</keyword>
<evidence type="ECO:0000256" key="10">
    <source>
        <dbReference type="ARBA" id="ARBA00023022"/>
    </source>
</evidence>
<reference evidence="17 19" key="3">
    <citation type="submission" date="2017-11" db="EMBL/GenBank/DDBJ databases">
        <title>De-novo sequencing of pomegranate (Punica granatum L.) genome.</title>
        <authorList>
            <person name="Akparov Z."/>
            <person name="Amiraslanov A."/>
            <person name="Hajiyeva S."/>
            <person name="Abbasov M."/>
            <person name="Kaur K."/>
            <person name="Hamwieh A."/>
            <person name="Solovyev V."/>
            <person name="Salamov A."/>
            <person name="Braich B."/>
            <person name="Kosarev P."/>
            <person name="Mahmoud A."/>
            <person name="Hajiyev E."/>
            <person name="Babayeva S."/>
            <person name="Izzatullayeva V."/>
            <person name="Mammadov A."/>
            <person name="Mammadov A."/>
            <person name="Sharifova S."/>
            <person name="Ojaghi J."/>
            <person name="Eynullazada K."/>
            <person name="Bayramov B."/>
            <person name="Abdulazimova A."/>
            <person name="Shahmuradov I."/>
        </authorList>
    </citation>
    <scope>NUCLEOTIDE SEQUENCE [LARGE SCALE GENOMIC DNA]</scope>
    <source>
        <strain evidence="17">AG2017</strain>
        <strain evidence="19">cv. AG2017</strain>
        <tissue evidence="17">Leaf</tissue>
    </source>
</reference>
<keyword evidence="12" id="KW-1015">Disulfide bond</keyword>
<evidence type="ECO:0000256" key="8">
    <source>
        <dbReference type="ARBA" id="ARBA00022821"/>
    </source>
</evidence>
<feature type="domain" description="Gnk2-homologous" evidence="15">
    <location>
        <begin position="1"/>
        <end position="103"/>
    </location>
</feature>
<keyword evidence="4" id="KW-0945">Host-virus interaction</keyword>
<reference evidence="16" key="2">
    <citation type="submission" date="2017-06" db="EMBL/GenBank/DDBJ databases">
        <title>The pomegranate genome and the genomics of punicalagin biosynthesis.</title>
        <authorList>
            <person name="Xu C."/>
        </authorList>
    </citation>
    <scope>NUCLEOTIDE SEQUENCE [LARGE SCALE GENOMIC DNA]</scope>
    <source>
        <tissue evidence="16">Fresh leaf</tissue>
    </source>
</reference>
<comment type="similarity">
    <text evidence="14">Belongs to the cysteine-rich repeat secretory protein family. Plasmodesmata-located proteins (PDLD) subfamily.</text>
</comment>
<accession>A0A218WYX7</accession>
<dbReference type="Gene3D" id="3.30.430.20">
    <property type="entry name" value="Gnk2 domain, C-X8-C-X2-C motif"/>
    <property type="match status" value="1"/>
</dbReference>
<comment type="subcellular location">
    <subcellularLocation>
        <location evidence="13">Cell junction</location>
        <location evidence="13">Plasmodesma</location>
    </subcellularLocation>
    <subcellularLocation>
        <location evidence="1">Cell membrane</location>
        <topology evidence="1">Single-pass type I membrane protein</topology>
    </subcellularLocation>
</comment>
<evidence type="ECO:0000259" key="15">
    <source>
        <dbReference type="PROSITE" id="PS51473"/>
    </source>
</evidence>
<evidence type="ECO:0000256" key="9">
    <source>
        <dbReference type="ARBA" id="ARBA00022949"/>
    </source>
</evidence>
<evidence type="ECO:0000256" key="5">
    <source>
        <dbReference type="ARBA" id="ARBA00022729"/>
    </source>
</evidence>